<evidence type="ECO:0000313" key="4">
    <source>
        <dbReference type="EMBL" id="EDP14135.1"/>
    </source>
</evidence>
<dbReference type="GeneID" id="97203663"/>
<evidence type="ECO:0000256" key="2">
    <source>
        <dbReference type="SAM" id="Phobius"/>
    </source>
</evidence>
<dbReference type="InterPro" id="IPR000045">
    <property type="entry name" value="Prepilin_IV_endopep_pep"/>
</dbReference>
<accession>A8RZY3</accession>
<keyword evidence="2" id="KW-0812">Transmembrane</keyword>
<dbReference type="AlphaFoldDB" id="A8RZY3"/>
<evidence type="ECO:0000313" key="5">
    <source>
        <dbReference type="Proteomes" id="UP000005396"/>
    </source>
</evidence>
<dbReference type="Gene3D" id="1.20.120.1220">
    <property type="match status" value="1"/>
</dbReference>
<dbReference type="GO" id="GO:0004190">
    <property type="term" value="F:aspartic-type endopeptidase activity"/>
    <property type="evidence" value="ECO:0007669"/>
    <property type="project" value="InterPro"/>
</dbReference>
<dbReference type="PaxDb" id="411902-CLOBOL_05527"/>
<feature type="transmembrane region" description="Helical" evidence="2">
    <location>
        <begin position="41"/>
        <end position="60"/>
    </location>
</feature>
<dbReference type="HOGENOM" id="CLU_057101_8_1_9"/>
<dbReference type="GO" id="GO:0006465">
    <property type="term" value="P:signal peptide processing"/>
    <property type="evidence" value="ECO:0007669"/>
    <property type="project" value="TreeGrafter"/>
</dbReference>
<reference evidence="4 5" key="2">
    <citation type="submission" date="2007-09" db="EMBL/GenBank/DDBJ databases">
        <title>Draft genome sequence of Clostridium bolteae (ATCC BAA-613).</title>
        <authorList>
            <person name="Sudarsanam P."/>
            <person name="Ley R."/>
            <person name="Guruge J."/>
            <person name="Turnbaugh P.J."/>
            <person name="Mahowald M."/>
            <person name="Liep D."/>
            <person name="Gordon J."/>
        </authorList>
    </citation>
    <scope>NUCLEOTIDE SEQUENCE [LARGE SCALE GENOMIC DNA]</scope>
    <source>
        <strain evidence="5">ATCC BAA-613 / DSM 15670 / CCUG 46953 / JCM 12243 / WAL 16351</strain>
    </source>
</reference>
<dbReference type="InterPro" id="IPR050882">
    <property type="entry name" value="Prepilin_peptidase/N-MTase"/>
</dbReference>
<evidence type="ECO:0000259" key="3">
    <source>
        <dbReference type="Pfam" id="PF01478"/>
    </source>
</evidence>
<feature type="transmembrane region" description="Helical" evidence="2">
    <location>
        <begin position="139"/>
        <end position="156"/>
    </location>
</feature>
<feature type="domain" description="Prepilin type IV endopeptidase peptidase" evidence="3">
    <location>
        <begin position="19"/>
        <end position="127"/>
    </location>
</feature>
<gene>
    <name evidence="4" type="ORF">CLOBOL_05527</name>
</gene>
<comment type="similarity">
    <text evidence="1">Belongs to the peptidase A24 family.</text>
</comment>
<proteinExistence type="inferred from homology"/>
<dbReference type="RefSeq" id="WP_007037865.1">
    <property type="nucleotide sequence ID" value="NZ_DS480696.1"/>
</dbReference>
<reference evidence="4 5" key="1">
    <citation type="submission" date="2007-08" db="EMBL/GenBank/DDBJ databases">
        <authorList>
            <person name="Fulton L."/>
            <person name="Clifton S."/>
            <person name="Fulton B."/>
            <person name="Xu J."/>
            <person name="Minx P."/>
            <person name="Pepin K.H."/>
            <person name="Johnson M."/>
            <person name="Thiruvilangam P."/>
            <person name="Bhonagiri V."/>
            <person name="Nash W.E."/>
            <person name="Mardis E.R."/>
            <person name="Wilson R.K."/>
        </authorList>
    </citation>
    <scope>NUCLEOTIDE SEQUENCE [LARGE SCALE GENOMIC DNA]</scope>
    <source>
        <strain evidence="5">ATCC BAA-613 / DSM 15670 / CCUG 46953 / JCM 12243 / WAL 16351</strain>
    </source>
</reference>
<dbReference type="eggNOG" id="COG1989">
    <property type="taxonomic scope" value="Bacteria"/>
</dbReference>
<sequence length="157" mass="17018">MMTGIQNVNSLEAGYYAATLIFIGWFALYDFRRHLVRNQALAIFFFWCLLSLPLTASTSLLPVSLLILQAVMGFLNGGLILLAAAWITHGGIGGGDIKLAALLGLLFGTRGVCLILFIAAISALAFVLLISGRNRSSPLRLPFVPFLFLGSVLWVFL</sequence>
<dbReference type="Proteomes" id="UP000005396">
    <property type="component" value="Unassembled WGS sequence"/>
</dbReference>
<dbReference type="PANTHER" id="PTHR30487:SF0">
    <property type="entry name" value="PREPILIN LEADER PEPTIDASE_N-METHYLTRANSFERASE-RELATED"/>
    <property type="match status" value="1"/>
</dbReference>
<dbReference type="EMBL" id="ABCC02000041">
    <property type="protein sequence ID" value="EDP14135.1"/>
    <property type="molecule type" value="Genomic_DNA"/>
</dbReference>
<name>A8RZY3_ENTBW</name>
<dbReference type="GO" id="GO:0005886">
    <property type="term" value="C:plasma membrane"/>
    <property type="evidence" value="ECO:0007669"/>
    <property type="project" value="TreeGrafter"/>
</dbReference>
<organism evidence="4 5">
    <name type="scientific">Enterocloster bolteae (strain ATCC BAA-613 / DSM 15670 / CCUG 46953 / JCM 12243 / WAL 16351)</name>
    <name type="common">Clostridium bolteae</name>
    <dbReference type="NCBI Taxonomy" id="411902"/>
    <lineage>
        <taxon>Bacteria</taxon>
        <taxon>Bacillati</taxon>
        <taxon>Bacillota</taxon>
        <taxon>Clostridia</taxon>
        <taxon>Lachnospirales</taxon>
        <taxon>Lachnospiraceae</taxon>
        <taxon>Enterocloster</taxon>
    </lineage>
</organism>
<feature type="transmembrane region" description="Helical" evidence="2">
    <location>
        <begin position="13"/>
        <end position="29"/>
    </location>
</feature>
<feature type="transmembrane region" description="Helical" evidence="2">
    <location>
        <begin position="99"/>
        <end position="127"/>
    </location>
</feature>
<feature type="transmembrane region" description="Helical" evidence="2">
    <location>
        <begin position="66"/>
        <end position="87"/>
    </location>
</feature>
<keyword evidence="2" id="KW-1133">Transmembrane helix</keyword>
<dbReference type="MEROPS" id="A24.019"/>
<comment type="caution">
    <text evidence="4">The sequence shown here is derived from an EMBL/GenBank/DDBJ whole genome shotgun (WGS) entry which is preliminary data.</text>
</comment>
<dbReference type="Pfam" id="PF01478">
    <property type="entry name" value="Peptidase_A24"/>
    <property type="match status" value="1"/>
</dbReference>
<protein>
    <recommendedName>
        <fullName evidence="3">Prepilin type IV endopeptidase peptidase domain-containing protein</fullName>
    </recommendedName>
</protein>
<dbReference type="PANTHER" id="PTHR30487">
    <property type="entry name" value="TYPE 4 PREPILIN-LIKE PROTEINS LEADER PEPTIDE-PROCESSING ENZYME"/>
    <property type="match status" value="1"/>
</dbReference>
<keyword evidence="2" id="KW-0472">Membrane</keyword>
<evidence type="ECO:0000256" key="1">
    <source>
        <dbReference type="ARBA" id="ARBA00005801"/>
    </source>
</evidence>